<dbReference type="Gene3D" id="6.10.140.2220">
    <property type="match status" value="1"/>
</dbReference>
<reference evidence="6" key="1">
    <citation type="submission" date="2022-07" db="EMBL/GenBank/DDBJ databases">
        <title>The genome of Lyophyllum shimeji provides insight into the initial evolution of ectomycorrhizal fungal genome.</title>
        <authorList>
            <person name="Kobayashi Y."/>
            <person name="Shibata T."/>
            <person name="Hirakawa H."/>
            <person name="Shigenobu S."/>
            <person name="Nishiyama T."/>
            <person name="Yamada A."/>
            <person name="Hasebe M."/>
            <person name="Kawaguchi M."/>
        </authorList>
    </citation>
    <scope>NUCLEOTIDE SEQUENCE</scope>
    <source>
        <strain evidence="6">AT787</strain>
    </source>
</reference>
<dbReference type="PROSITE" id="PS50865">
    <property type="entry name" value="ZF_MYND_2"/>
    <property type="match status" value="1"/>
</dbReference>
<evidence type="ECO:0000259" key="5">
    <source>
        <dbReference type="PROSITE" id="PS50865"/>
    </source>
</evidence>
<organism evidence="6 7">
    <name type="scientific">Lyophyllum shimeji</name>
    <name type="common">Hon-shimeji</name>
    <name type="synonym">Tricholoma shimeji</name>
    <dbReference type="NCBI Taxonomy" id="47721"/>
    <lineage>
        <taxon>Eukaryota</taxon>
        <taxon>Fungi</taxon>
        <taxon>Dikarya</taxon>
        <taxon>Basidiomycota</taxon>
        <taxon>Agaricomycotina</taxon>
        <taxon>Agaricomycetes</taxon>
        <taxon>Agaricomycetidae</taxon>
        <taxon>Agaricales</taxon>
        <taxon>Tricholomatineae</taxon>
        <taxon>Lyophyllaceae</taxon>
        <taxon>Lyophyllum</taxon>
    </lineage>
</organism>
<accession>A0A9P3PWD8</accession>
<dbReference type="Pfam" id="PF14737">
    <property type="entry name" value="DUF4470"/>
    <property type="match status" value="1"/>
</dbReference>
<dbReference type="InterPro" id="IPR002893">
    <property type="entry name" value="Znf_MYND"/>
</dbReference>
<keyword evidence="2 4" id="KW-0863">Zinc-finger</keyword>
<evidence type="ECO:0000256" key="1">
    <source>
        <dbReference type="ARBA" id="ARBA00022723"/>
    </source>
</evidence>
<name>A0A9P3PWD8_LYOSH</name>
<dbReference type="SUPFAM" id="SSF144232">
    <property type="entry name" value="HIT/MYND zinc finger-like"/>
    <property type="match status" value="1"/>
</dbReference>
<dbReference type="EMBL" id="BRPK01000013">
    <property type="protein sequence ID" value="GLB43235.1"/>
    <property type="molecule type" value="Genomic_DNA"/>
</dbReference>
<evidence type="ECO:0000313" key="6">
    <source>
        <dbReference type="EMBL" id="GLB43235.1"/>
    </source>
</evidence>
<comment type="caution">
    <text evidence="6">The sequence shown here is derived from an EMBL/GenBank/DDBJ whole genome shotgun (WGS) entry which is preliminary data.</text>
</comment>
<dbReference type="InterPro" id="IPR027974">
    <property type="entry name" value="DUF4470"/>
</dbReference>
<evidence type="ECO:0000256" key="3">
    <source>
        <dbReference type="ARBA" id="ARBA00022833"/>
    </source>
</evidence>
<feature type="domain" description="MYND-type" evidence="5">
    <location>
        <begin position="26"/>
        <end position="65"/>
    </location>
</feature>
<evidence type="ECO:0000256" key="4">
    <source>
        <dbReference type="PROSITE-ProRule" id="PRU00134"/>
    </source>
</evidence>
<dbReference type="OrthoDB" id="5282002at2759"/>
<keyword evidence="3" id="KW-0862">Zinc</keyword>
<proteinExistence type="predicted"/>
<dbReference type="GO" id="GO:0008270">
    <property type="term" value="F:zinc ion binding"/>
    <property type="evidence" value="ECO:0007669"/>
    <property type="project" value="UniProtKB-KW"/>
</dbReference>
<dbReference type="Pfam" id="PF01753">
    <property type="entry name" value="zf-MYND"/>
    <property type="match status" value="1"/>
</dbReference>
<evidence type="ECO:0000313" key="7">
    <source>
        <dbReference type="Proteomes" id="UP001063166"/>
    </source>
</evidence>
<evidence type="ECO:0000256" key="2">
    <source>
        <dbReference type="ARBA" id="ARBA00022771"/>
    </source>
</evidence>
<sequence length="585" mass="65966">MGSESIIALRLGSGLDGLTLSRPPCGSVCKDVASGPRCKKSGCHLARYCSKECQATHWKTHRVDCKGPYMRTSWVPRWVAQNRIPAFIISDNNPSNVLSRHYNFGLSHAYLWGNVPAIDHLNLAENEHLSAVRQNFKLCFAASGDIRNLVRTVNGLPGDYQGKCDILFNDWNTLVVGHNLIVLRALLSPELAIDDAAELALHLMYSSSLTRDMSCFLSESIDFVRGLPPSRDAAIPCRGRGKLRPILASSDLEVTMEMLGSKYGIRAATHAYSKNMCNRQREDYADWYLMGLEPSHRLAFSHYRSSGILAPYSLDVSHFEEPNRLLFTSGGDWLLRDRDNPLYGWDPSLAFAYGEKHGVDRADAYGCLFFYIKDELVRFASRLRDCDISITLTKFDAEILPELIDDGYLPPFSAGCFDRIETSNLADWKTARGVLLGWAPCLNRQNKFAALSMYFMNWHRQAKNYVMPNPEDRMVGKYASIMGIDLRAEYSKPSPVTSKPGLLRFFEELEVFTDNYEAFQSYLQGQEVNKIAAKCGLRSRKMHRIYPKRAGLPLTAPGQSIPDISRSEYYYMCKQPKLTTSISGE</sequence>
<protein>
    <recommendedName>
        <fullName evidence="5">MYND-type domain-containing protein</fullName>
    </recommendedName>
</protein>
<dbReference type="Proteomes" id="UP001063166">
    <property type="component" value="Unassembled WGS sequence"/>
</dbReference>
<keyword evidence="7" id="KW-1185">Reference proteome</keyword>
<dbReference type="AlphaFoldDB" id="A0A9P3PWD8"/>
<keyword evidence="1" id="KW-0479">Metal-binding</keyword>
<gene>
    <name evidence="6" type="ORF">LshimejAT787_1301360</name>
</gene>